<dbReference type="InterPro" id="IPR007035">
    <property type="entry name" value="Peptidase_M55"/>
</dbReference>
<dbReference type="GO" id="GO:0046872">
    <property type="term" value="F:metal ion binding"/>
    <property type="evidence" value="ECO:0007669"/>
    <property type="project" value="UniProtKB-KW"/>
</dbReference>
<dbReference type="EMBL" id="MCGH01000005">
    <property type="protein sequence ID" value="ODM01821.1"/>
    <property type="molecule type" value="Genomic_DNA"/>
</dbReference>
<dbReference type="GO" id="GO:0004177">
    <property type="term" value="F:aminopeptidase activity"/>
    <property type="evidence" value="ECO:0007669"/>
    <property type="project" value="UniProtKB-KW"/>
</dbReference>
<feature type="binding site" evidence="2">
    <location>
        <position position="104"/>
    </location>
    <ligand>
        <name>Zn(2+)</name>
        <dbReference type="ChEBI" id="CHEBI:29105"/>
        <label>2</label>
    </ligand>
</feature>
<dbReference type="SUPFAM" id="SSF63992">
    <property type="entry name" value="Dipeptide transport protein"/>
    <property type="match status" value="1"/>
</dbReference>
<dbReference type="Gene3D" id="3.40.50.10780">
    <property type="entry name" value="Dipeptide transport protein"/>
    <property type="match status" value="1"/>
</dbReference>
<dbReference type="RefSeq" id="WP_069155115.1">
    <property type="nucleotide sequence ID" value="NZ_MCGH01000005.1"/>
</dbReference>
<evidence type="ECO:0000256" key="1">
    <source>
        <dbReference type="PIRSR" id="PIRSR015853-1"/>
    </source>
</evidence>
<keyword evidence="3" id="KW-0031">Aminopeptidase</keyword>
<evidence type="ECO:0000313" key="4">
    <source>
        <dbReference type="Proteomes" id="UP000094067"/>
    </source>
</evidence>
<feature type="binding site" evidence="2">
    <location>
        <position position="134"/>
    </location>
    <ligand>
        <name>Zn(2+)</name>
        <dbReference type="ChEBI" id="CHEBI:29105"/>
        <label>2</label>
    </ligand>
</feature>
<keyword evidence="3" id="KW-0645">Protease</keyword>
<sequence>MKIYISADMEGISGITHKKFLSPGAEEYERGRKLMAGDVNAAIEGALLAGAEEIVVNDAHGTMRNLCIEDLHPAARLISGYPKPQMMMCGLDASFDGAMFIGYHSRSGSGGVLSHTISGGVFQNISYNGRPAGEFAINAALAGAYGVPVILVSGDDCLQEEVKEWNPAIGYAVTKKAVNWSCADCLHPEVSARRIKEAAEKMVKGCREVPPVALKELDVEITYKYSGYSLVSASIPGVEMVDAVTSRFHTADPIKAVDLLMAVSNASNVYSNGLY</sequence>
<dbReference type="Gene3D" id="3.30.1360.130">
    <property type="entry name" value="Dipeptide transport protein"/>
    <property type="match status" value="1"/>
</dbReference>
<dbReference type="InterPro" id="IPR036177">
    <property type="entry name" value="Peptidase_M55_sf"/>
</dbReference>
<feature type="binding site" evidence="2">
    <location>
        <position position="8"/>
    </location>
    <ligand>
        <name>Zn(2+)</name>
        <dbReference type="ChEBI" id="CHEBI:29105"/>
        <label>2</label>
    </ligand>
</feature>
<keyword evidence="2" id="KW-0479">Metal-binding</keyword>
<dbReference type="Proteomes" id="UP000094067">
    <property type="component" value="Unassembled WGS sequence"/>
</dbReference>
<dbReference type="EC" id="3.4.11.-" evidence="3"/>
<gene>
    <name evidence="3" type="primary">dppA</name>
    <name evidence="3" type="ORF">BEI61_05813</name>
</gene>
<keyword evidence="2" id="KW-0862">Zinc</keyword>
<reference evidence="3 4" key="1">
    <citation type="submission" date="2016-07" db="EMBL/GenBank/DDBJ databases">
        <title>Characterization of isolates of Eisenbergiella tayi derived from blood cultures, using whole genome sequencing.</title>
        <authorList>
            <person name="Burdz T."/>
            <person name="Wiebe D."/>
            <person name="Huynh C."/>
            <person name="Bernard K."/>
        </authorList>
    </citation>
    <scope>NUCLEOTIDE SEQUENCE [LARGE SCALE GENOMIC DNA]</scope>
    <source>
        <strain evidence="3 4">NML 110608</strain>
    </source>
</reference>
<keyword evidence="3" id="KW-0378">Hydrolase</keyword>
<organism evidence="3 4">
    <name type="scientific">Eisenbergiella tayi</name>
    <dbReference type="NCBI Taxonomy" id="1432052"/>
    <lineage>
        <taxon>Bacteria</taxon>
        <taxon>Bacillati</taxon>
        <taxon>Bacillota</taxon>
        <taxon>Clostridia</taxon>
        <taxon>Lachnospirales</taxon>
        <taxon>Lachnospiraceae</taxon>
        <taxon>Eisenbergiella</taxon>
    </lineage>
</organism>
<feature type="binding site" evidence="2">
    <location>
        <position position="60"/>
    </location>
    <ligand>
        <name>Zn(2+)</name>
        <dbReference type="ChEBI" id="CHEBI:29105"/>
        <label>2</label>
    </ligand>
</feature>
<dbReference type="Pfam" id="PF04951">
    <property type="entry name" value="Peptidase_M55"/>
    <property type="match status" value="1"/>
</dbReference>
<comment type="caution">
    <text evidence="3">The sequence shown here is derived from an EMBL/GenBank/DDBJ whole genome shotgun (WGS) entry which is preliminary data.</text>
</comment>
<evidence type="ECO:0000256" key="2">
    <source>
        <dbReference type="PIRSR" id="PIRSR015853-2"/>
    </source>
</evidence>
<protein>
    <submittedName>
        <fullName evidence="3">D-aminopeptidase</fullName>
        <ecNumber evidence="3">3.4.11.-</ecNumber>
    </submittedName>
</protein>
<dbReference type="AlphaFoldDB" id="A0A1E3A074"/>
<feature type="active site" description="Nucleophile" evidence="1">
    <location>
        <position position="115"/>
    </location>
</feature>
<dbReference type="PATRIC" id="fig|1432052.4.peg.6443"/>
<accession>A0A1E3A074</accession>
<proteinExistence type="predicted"/>
<name>A0A1E3A074_9FIRM</name>
<dbReference type="CDD" id="cd08663">
    <property type="entry name" value="DAP_dppA_1"/>
    <property type="match status" value="1"/>
</dbReference>
<evidence type="ECO:0000313" key="3">
    <source>
        <dbReference type="EMBL" id="ODM01821.1"/>
    </source>
</evidence>
<dbReference type="PIRSF" id="PIRSF015853">
    <property type="entry name" value="Pep_DppA"/>
    <property type="match status" value="1"/>
</dbReference>
<feature type="binding site" evidence="2">
    <location>
        <position position="10"/>
    </location>
    <ligand>
        <name>Zn(2+)</name>
        <dbReference type="ChEBI" id="CHEBI:29105"/>
        <label>1</label>
    </ligand>
</feature>
<dbReference type="InterPro" id="IPR027476">
    <property type="entry name" value="DppA_N"/>
</dbReference>
<feature type="binding site" evidence="2">
    <location>
        <position position="8"/>
    </location>
    <ligand>
        <name>Zn(2+)</name>
        <dbReference type="ChEBI" id="CHEBI:29105"/>
        <label>1</label>
    </ligand>
</feature>